<accession>A0A915I8T1</accession>
<keyword evidence="1" id="KW-0472">Membrane</keyword>
<dbReference type="Proteomes" id="UP000887565">
    <property type="component" value="Unplaced"/>
</dbReference>
<evidence type="ECO:0000313" key="2">
    <source>
        <dbReference type="Proteomes" id="UP000887565"/>
    </source>
</evidence>
<organism evidence="2 3">
    <name type="scientific">Romanomermis culicivorax</name>
    <name type="common">Nematode worm</name>
    <dbReference type="NCBI Taxonomy" id="13658"/>
    <lineage>
        <taxon>Eukaryota</taxon>
        <taxon>Metazoa</taxon>
        <taxon>Ecdysozoa</taxon>
        <taxon>Nematoda</taxon>
        <taxon>Enoplea</taxon>
        <taxon>Dorylaimia</taxon>
        <taxon>Mermithida</taxon>
        <taxon>Mermithoidea</taxon>
        <taxon>Mermithidae</taxon>
        <taxon>Romanomermis</taxon>
    </lineage>
</organism>
<dbReference type="AlphaFoldDB" id="A0A915I8T1"/>
<protein>
    <submittedName>
        <fullName evidence="3">Uncharacterized protein</fullName>
    </submittedName>
</protein>
<evidence type="ECO:0000256" key="1">
    <source>
        <dbReference type="SAM" id="Phobius"/>
    </source>
</evidence>
<keyword evidence="2" id="KW-1185">Reference proteome</keyword>
<keyword evidence="1" id="KW-1133">Transmembrane helix</keyword>
<dbReference type="WBParaSite" id="nRc.2.0.1.t10168-RA">
    <property type="protein sequence ID" value="nRc.2.0.1.t10168-RA"/>
    <property type="gene ID" value="nRc.2.0.1.g10168"/>
</dbReference>
<proteinExistence type="predicted"/>
<keyword evidence="1" id="KW-0812">Transmembrane</keyword>
<reference evidence="3" key="1">
    <citation type="submission" date="2022-11" db="UniProtKB">
        <authorList>
            <consortium name="WormBaseParasite"/>
        </authorList>
    </citation>
    <scope>IDENTIFICATION</scope>
</reference>
<name>A0A915I8T1_ROMCU</name>
<evidence type="ECO:0000313" key="3">
    <source>
        <dbReference type="WBParaSite" id="nRc.2.0.1.t10168-RA"/>
    </source>
</evidence>
<sequence>MAVKSQRNTYQPHWSIDDHSKNNRSLLESKNENLESNANSLINIQSANVQLKTLQDQNIDTFIFLTVFICFIFANLMLYREMAFKRLRRNLTIIQDSNNKNRSIDDRMNDEIGRDDNDLEFAYNSGQDVKSNSVFIRNLTKICMKRKNPCWFHPTVFPHSCKRTFCESVEYDVSYDENVAKIRFRPVTSVFEVNNIPDGTPCSPKGWCIKGRCTNVPIEELGRLKNFLEMTKNPEDGGWSNNCDTPKCLINRFDQKHHWNLFLMASKCPGAVCTAYTGQTRRLQFRSCTNPLPGNGGRACDTAETAPITWGPVCQGCPPMFAGEEARKLTSGSILTAVCGRRGKFLDREKCSCSRPNDVPLRFEDGAPCRTFENYTHNSDGFCFFGMCLGYAGYQ</sequence>
<feature type="transmembrane region" description="Helical" evidence="1">
    <location>
        <begin position="61"/>
        <end position="79"/>
    </location>
</feature>